<evidence type="ECO:0000313" key="3">
    <source>
        <dbReference type="Proteomes" id="UP000662747"/>
    </source>
</evidence>
<gene>
    <name evidence="2" type="ORF">JY651_31400</name>
</gene>
<keyword evidence="3" id="KW-1185">Reference proteome</keyword>
<proteinExistence type="predicted"/>
<evidence type="ECO:0000256" key="1">
    <source>
        <dbReference type="SAM" id="SignalP"/>
    </source>
</evidence>
<sequence length="161" mass="17457">MNTLRTAFLLGALGLTSTARAEEPPSATNHELLIHGWRSPSIGVEYRRGFLGIHAGAYPTVISRDTSGGSETTWFAKAGLTGYFLPLRLTSERPSLAFVSVAYLRGLNRGWDDAFFLEAGFRWAVWKGLDLRLGAGLLLAPGRSPRVNPTPGVSWSFPLPG</sequence>
<feature type="chain" id="PRO_5047113122" description="Acyloxyacyl hydrolase" evidence="1">
    <location>
        <begin position="22"/>
        <end position="161"/>
    </location>
</feature>
<organism evidence="2 3">
    <name type="scientific">Pyxidicoccus parkwayensis</name>
    <dbReference type="NCBI Taxonomy" id="2813578"/>
    <lineage>
        <taxon>Bacteria</taxon>
        <taxon>Pseudomonadati</taxon>
        <taxon>Myxococcota</taxon>
        <taxon>Myxococcia</taxon>
        <taxon>Myxococcales</taxon>
        <taxon>Cystobacterineae</taxon>
        <taxon>Myxococcaceae</taxon>
        <taxon>Pyxidicoccus</taxon>
    </lineage>
</organism>
<dbReference type="Proteomes" id="UP000662747">
    <property type="component" value="Chromosome"/>
</dbReference>
<dbReference type="RefSeq" id="WP_206721360.1">
    <property type="nucleotide sequence ID" value="NZ_CP071090.1"/>
</dbReference>
<accession>A0ABX7NUH5</accession>
<evidence type="ECO:0000313" key="2">
    <source>
        <dbReference type="EMBL" id="QSQ19778.1"/>
    </source>
</evidence>
<dbReference type="EMBL" id="CP071090">
    <property type="protein sequence ID" value="QSQ19778.1"/>
    <property type="molecule type" value="Genomic_DNA"/>
</dbReference>
<protein>
    <recommendedName>
        <fullName evidence="4">Acyloxyacyl hydrolase</fullName>
    </recommendedName>
</protein>
<evidence type="ECO:0008006" key="4">
    <source>
        <dbReference type="Google" id="ProtNLM"/>
    </source>
</evidence>
<reference evidence="2 3" key="1">
    <citation type="submission" date="2021-02" db="EMBL/GenBank/DDBJ databases">
        <title>De Novo genome assembly of isolated myxobacteria.</title>
        <authorList>
            <person name="Stevens D.C."/>
        </authorList>
    </citation>
    <scope>NUCLEOTIDE SEQUENCE [LARGE SCALE GENOMIC DNA]</scope>
    <source>
        <strain evidence="3">SCPEA02</strain>
    </source>
</reference>
<feature type="signal peptide" evidence="1">
    <location>
        <begin position="1"/>
        <end position="21"/>
    </location>
</feature>
<name>A0ABX7NUH5_9BACT</name>
<keyword evidence="1" id="KW-0732">Signal</keyword>